<feature type="transmembrane region" description="Helical" evidence="1">
    <location>
        <begin position="66"/>
        <end position="92"/>
    </location>
</feature>
<keyword evidence="1" id="KW-0472">Membrane</keyword>
<protein>
    <submittedName>
        <fullName evidence="2">Uncharacterized protein</fullName>
    </submittedName>
</protein>
<comment type="caution">
    <text evidence="2">The sequence shown here is derived from an EMBL/GenBank/DDBJ whole genome shotgun (WGS) entry which is preliminary data.</text>
</comment>
<proteinExistence type="predicted"/>
<keyword evidence="1" id="KW-0812">Transmembrane</keyword>
<keyword evidence="3" id="KW-1185">Reference proteome</keyword>
<feature type="transmembrane region" description="Helical" evidence="1">
    <location>
        <begin position="23"/>
        <end position="46"/>
    </location>
</feature>
<dbReference type="Proteomes" id="UP001243846">
    <property type="component" value="Unassembled WGS sequence"/>
</dbReference>
<organism evidence="2 3">
    <name type="scientific">Paracoccus cavernae</name>
    <dbReference type="NCBI Taxonomy" id="1571207"/>
    <lineage>
        <taxon>Bacteria</taxon>
        <taxon>Pseudomonadati</taxon>
        <taxon>Pseudomonadota</taxon>
        <taxon>Alphaproteobacteria</taxon>
        <taxon>Rhodobacterales</taxon>
        <taxon>Paracoccaceae</taxon>
        <taxon>Paracoccus</taxon>
    </lineage>
</organism>
<reference evidence="3" key="1">
    <citation type="journal article" date="2019" name="Int. J. Syst. Evol. Microbiol.">
        <title>The Global Catalogue of Microorganisms (GCM) 10K type strain sequencing project: providing services to taxonomists for standard genome sequencing and annotation.</title>
        <authorList>
            <consortium name="The Broad Institute Genomics Platform"/>
            <consortium name="The Broad Institute Genome Sequencing Center for Infectious Disease"/>
            <person name="Wu L."/>
            <person name="Ma J."/>
        </authorList>
    </citation>
    <scope>NUCLEOTIDE SEQUENCE [LARGE SCALE GENOMIC DNA]</scope>
    <source>
        <strain evidence="3">CECT 8482</strain>
    </source>
</reference>
<sequence>MGRLTGFWGLLSAYWRSERWREAWTLTAIVFVLTTVLSKASVWVALASADFMAALVNIQPASGDSALSASSSLASGHVVLMAAGAYLAIFLARTAGWRCAISSPRRCTGARAGWSRSSTMPFSRMNGSRST</sequence>
<evidence type="ECO:0000256" key="1">
    <source>
        <dbReference type="SAM" id="Phobius"/>
    </source>
</evidence>
<keyword evidence="1" id="KW-1133">Transmembrane helix</keyword>
<accession>A0ABT8DAY1</accession>
<evidence type="ECO:0000313" key="2">
    <source>
        <dbReference type="EMBL" id="MDN3713968.1"/>
    </source>
</evidence>
<gene>
    <name evidence="2" type="ORF">QWZ10_23285</name>
</gene>
<dbReference type="EMBL" id="JAUFRC010000003">
    <property type="protein sequence ID" value="MDN3713968.1"/>
    <property type="molecule type" value="Genomic_DNA"/>
</dbReference>
<name>A0ABT8DAY1_9RHOB</name>
<evidence type="ECO:0000313" key="3">
    <source>
        <dbReference type="Proteomes" id="UP001243846"/>
    </source>
</evidence>